<reference evidence="2" key="1">
    <citation type="journal article" date="2023" name="Front. Plant Sci.">
        <title>Chromosomal-level genome assembly of Melastoma candidum provides insights into trichome evolution.</title>
        <authorList>
            <person name="Zhong Y."/>
            <person name="Wu W."/>
            <person name="Sun C."/>
            <person name="Zou P."/>
            <person name="Liu Y."/>
            <person name="Dai S."/>
            <person name="Zhou R."/>
        </authorList>
    </citation>
    <scope>NUCLEOTIDE SEQUENCE [LARGE SCALE GENOMIC DNA]</scope>
</reference>
<proteinExistence type="predicted"/>
<comment type="caution">
    <text evidence="1">The sequence shown here is derived from an EMBL/GenBank/DDBJ whole genome shotgun (WGS) entry which is preliminary data.</text>
</comment>
<dbReference type="EMBL" id="CM042889">
    <property type="protein sequence ID" value="KAI4320089.1"/>
    <property type="molecule type" value="Genomic_DNA"/>
</dbReference>
<evidence type="ECO:0000313" key="2">
    <source>
        <dbReference type="Proteomes" id="UP001057402"/>
    </source>
</evidence>
<keyword evidence="2" id="KW-1185">Reference proteome</keyword>
<sequence length="360" mass="39941">MYHLVLVLTLSASAAFLLLCLCLYRRRLGRYVKTFDDEESTQTASVSCRDDKHVDLEELVIFQGGEDLTISDILDAPGEVIGKSNYGTLYRALLQGSDTVRLLRYLRPACAARGEEFAAVIRSLGQVSHPNLVPLLGFYNGPQGEKLLVHPFYPRGNLAGFIRDGSNDSHRWATLYKISVGIARGLDHLHTGIAKPLVHGNLKSKNILLDHYHQPYISDFALYTVMNPTTAQEMMEASEAGGYKAPELIKMREATPASDVYSYGIILLEMLTGKEAAKGKSHNVGRNFLPNYVNGAILSHRVSEVYHPDILLSIRGTESVQGKEGKIVKMFQLALSCCSPSPALRPNIKQVLWKLEAIWK</sequence>
<evidence type="ECO:0000313" key="1">
    <source>
        <dbReference type="EMBL" id="KAI4320089.1"/>
    </source>
</evidence>
<dbReference type="Proteomes" id="UP001057402">
    <property type="component" value="Chromosome 10"/>
</dbReference>
<gene>
    <name evidence="1" type="ORF">MLD38_033603</name>
</gene>
<organism evidence="1 2">
    <name type="scientific">Melastoma candidum</name>
    <dbReference type="NCBI Taxonomy" id="119954"/>
    <lineage>
        <taxon>Eukaryota</taxon>
        <taxon>Viridiplantae</taxon>
        <taxon>Streptophyta</taxon>
        <taxon>Embryophyta</taxon>
        <taxon>Tracheophyta</taxon>
        <taxon>Spermatophyta</taxon>
        <taxon>Magnoliopsida</taxon>
        <taxon>eudicotyledons</taxon>
        <taxon>Gunneridae</taxon>
        <taxon>Pentapetalae</taxon>
        <taxon>rosids</taxon>
        <taxon>malvids</taxon>
        <taxon>Myrtales</taxon>
        <taxon>Melastomataceae</taxon>
        <taxon>Melastomatoideae</taxon>
        <taxon>Melastomateae</taxon>
        <taxon>Melastoma</taxon>
    </lineage>
</organism>
<protein>
    <submittedName>
        <fullName evidence="1">Uncharacterized protein</fullName>
    </submittedName>
</protein>
<accession>A0ACB9M9L1</accession>
<name>A0ACB9M9L1_9MYRT</name>